<dbReference type="AlphaFoldDB" id="A0A662D2H8"/>
<dbReference type="EMBL" id="QMPY01000143">
    <property type="protein sequence ID" value="RLE06851.1"/>
    <property type="molecule type" value="Genomic_DNA"/>
</dbReference>
<gene>
    <name evidence="1" type="ORF">DRZ78_03980</name>
</gene>
<protein>
    <recommendedName>
        <fullName evidence="3">NAD(P)/FAD-dependent oxidoreductase</fullName>
    </recommendedName>
</protein>
<evidence type="ECO:0008006" key="3">
    <source>
        <dbReference type="Google" id="ProtNLM"/>
    </source>
</evidence>
<dbReference type="PANTHER" id="PTHR42685:SF18">
    <property type="entry name" value="DIGERANYLGERANYLGLYCEROPHOSPHOLIPID REDUCTASE"/>
    <property type="match status" value="1"/>
</dbReference>
<dbReference type="PRINTS" id="PR00420">
    <property type="entry name" value="RNGMNOXGNASE"/>
</dbReference>
<dbReference type="PANTHER" id="PTHR42685">
    <property type="entry name" value="GERANYLGERANYL DIPHOSPHATE REDUCTASE"/>
    <property type="match status" value="1"/>
</dbReference>
<accession>A0A662D2H8</accession>
<dbReference type="Pfam" id="PF12831">
    <property type="entry name" value="FAD_oxidored"/>
    <property type="match status" value="1"/>
</dbReference>
<evidence type="ECO:0000313" key="2">
    <source>
        <dbReference type="Proteomes" id="UP000277457"/>
    </source>
</evidence>
<name>A0A662D2H8_UNCAE</name>
<dbReference type="InterPro" id="IPR050407">
    <property type="entry name" value="Geranylgeranyl_reductase"/>
</dbReference>
<dbReference type="Proteomes" id="UP000277457">
    <property type="component" value="Unassembled WGS sequence"/>
</dbReference>
<evidence type="ECO:0000313" key="1">
    <source>
        <dbReference type="EMBL" id="RLE06851.1"/>
    </source>
</evidence>
<dbReference type="InterPro" id="IPR036188">
    <property type="entry name" value="FAD/NAD-bd_sf"/>
</dbReference>
<dbReference type="InterPro" id="IPR011777">
    <property type="entry name" value="Geranylgeranyl_Rdtase_fam"/>
</dbReference>
<comment type="caution">
    <text evidence="1">The sequence shown here is derived from an EMBL/GenBank/DDBJ whole genome shotgun (WGS) entry which is preliminary data.</text>
</comment>
<dbReference type="SUPFAM" id="SSF51905">
    <property type="entry name" value="FAD/NAD(P)-binding domain"/>
    <property type="match status" value="1"/>
</dbReference>
<sequence>MDDVIVVGGGPIGSHTAYKLANSGLRVSLFEEDEEVGRNVICTGIIGRESFEKFHLPQKAVLSEIKSVLFFSPSLLTLNYAPSNTIAYVVDRDIFDKELIKRAKEKGVNVQLGRRVQEIEVRKEFVEVKIFGEGSAKRARAKVVVIATGDDYKLQKSIGLGAVSNFLYGAQVETEVEGLVQTEIHLGNQIAPGSFAWVVPLGNSKSRVGVLTRNKGSFYLRRFLKERLKERIRGKEVRIFQKRIAYASLPETVKDRILVVGEAAGQIKTTTGGGISYGLLCSEIAAKVLKKAIKKGDLSKRELAQYDRLWRKKLVKEMKIGKMGRGLFEKLSDKYIDLIFKFIQKNNKIMRLIEERVNFEYHSDLILLGMKLFKRVT</sequence>
<organism evidence="1 2">
    <name type="scientific">Aerophobetes bacterium</name>
    <dbReference type="NCBI Taxonomy" id="2030807"/>
    <lineage>
        <taxon>Bacteria</taxon>
        <taxon>Candidatus Aerophobota</taxon>
    </lineage>
</organism>
<dbReference type="NCBIfam" id="TIGR02032">
    <property type="entry name" value="GG-red-SF"/>
    <property type="match status" value="1"/>
</dbReference>
<proteinExistence type="predicted"/>
<dbReference type="Gene3D" id="3.50.50.60">
    <property type="entry name" value="FAD/NAD(P)-binding domain"/>
    <property type="match status" value="1"/>
</dbReference>
<dbReference type="GO" id="GO:0016628">
    <property type="term" value="F:oxidoreductase activity, acting on the CH-CH group of donors, NAD or NADP as acceptor"/>
    <property type="evidence" value="ECO:0007669"/>
    <property type="project" value="InterPro"/>
</dbReference>
<reference evidence="1 2" key="1">
    <citation type="submission" date="2018-06" db="EMBL/GenBank/DDBJ databases">
        <title>Extensive metabolic versatility and redundancy in microbially diverse, dynamic hydrothermal sediments.</title>
        <authorList>
            <person name="Dombrowski N."/>
            <person name="Teske A."/>
            <person name="Baker B.J."/>
        </authorList>
    </citation>
    <scope>NUCLEOTIDE SEQUENCE [LARGE SCALE GENOMIC DNA]</scope>
    <source>
        <strain evidence="1">B7_G13</strain>
    </source>
</reference>